<protein>
    <submittedName>
        <fullName evidence="6">Uncharacterized protein LOC111010687</fullName>
    </submittedName>
</protein>
<evidence type="ECO:0000256" key="4">
    <source>
        <dbReference type="SAM" id="MobiDB-lite"/>
    </source>
</evidence>
<evidence type="ECO:0000313" key="5">
    <source>
        <dbReference type="Proteomes" id="UP000504603"/>
    </source>
</evidence>
<evidence type="ECO:0000256" key="3">
    <source>
        <dbReference type="ARBA" id="ARBA00023163"/>
    </source>
</evidence>
<dbReference type="KEGG" id="mcha:111010687"/>
<keyword evidence="1" id="KW-0678">Repressor</keyword>
<evidence type="ECO:0000313" key="6">
    <source>
        <dbReference type="RefSeq" id="XP_022139884.1"/>
    </source>
</evidence>
<evidence type="ECO:0000256" key="2">
    <source>
        <dbReference type="ARBA" id="ARBA00023015"/>
    </source>
</evidence>
<dbReference type="GO" id="GO:0003700">
    <property type="term" value="F:DNA-binding transcription factor activity"/>
    <property type="evidence" value="ECO:0007669"/>
    <property type="project" value="InterPro"/>
</dbReference>
<reference evidence="6" key="1">
    <citation type="submission" date="2025-08" db="UniProtKB">
        <authorList>
            <consortium name="RefSeq"/>
        </authorList>
    </citation>
    <scope>IDENTIFICATION</scope>
    <source>
        <strain evidence="6">OHB3-1</strain>
    </source>
</reference>
<keyword evidence="5" id="KW-1185">Reference proteome</keyword>
<dbReference type="RefSeq" id="XP_022139884.1">
    <property type="nucleotide sequence ID" value="XM_022284192.1"/>
</dbReference>
<feature type="compositionally biased region" description="Basic residues" evidence="4">
    <location>
        <begin position="1"/>
        <end position="13"/>
    </location>
</feature>
<accession>A0A6J1CE76</accession>
<feature type="region of interest" description="Disordered" evidence="4">
    <location>
        <begin position="1"/>
        <end position="51"/>
    </location>
</feature>
<dbReference type="InterPro" id="IPR040356">
    <property type="entry name" value="SPEAR"/>
</dbReference>
<dbReference type="GeneID" id="111010687"/>
<evidence type="ECO:0000256" key="1">
    <source>
        <dbReference type="ARBA" id="ARBA00022491"/>
    </source>
</evidence>
<dbReference type="PANTHER" id="PTHR33388:SF1">
    <property type="entry name" value="PROTEIN SPEAR2"/>
    <property type="match status" value="1"/>
</dbReference>
<proteinExistence type="predicted"/>
<name>A0A6J1CE76_MOMCH</name>
<keyword evidence="3" id="KW-0804">Transcription</keyword>
<feature type="region of interest" description="Disordered" evidence="4">
    <location>
        <begin position="311"/>
        <end position="334"/>
    </location>
</feature>
<sequence length="334" mass="35942">MKKSQAKRQRTPKRGPGVAELEKILKEQQQGGQDSGTNYQPPPSWPPHLLPLLPNLELLSGGPEKALFPTTPVLGDSTKSSLPVPPDFFPNFQSSPSALDFYNSLVNNNNIIPGSASATSSAATATATARLFHQIEHPSSQRSTHFSNLWTSPEEQEKIVCSKRPRALGEEMRGGIMLTMNMKESSSSSSSSLEINRTATPFNFDPNLRVTKRGFGGQLMSSTRSSQLQAEEISNFMALGPSSSSSAPIPNEFPEFNFRIAQEIMEGSEKRAGGGSGSVRYNKIMFNSSFHESKLKGSKEAAIGSSYKGAVEAGAGAGTGTEDERDGVDLDLKL</sequence>
<organism evidence="5 6">
    <name type="scientific">Momordica charantia</name>
    <name type="common">Bitter gourd</name>
    <name type="synonym">Balsam pear</name>
    <dbReference type="NCBI Taxonomy" id="3673"/>
    <lineage>
        <taxon>Eukaryota</taxon>
        <taxon>Viridiplantae</taxon>
        <taxon>Streptophyta</taxon>
        <taxon>Embryophyta</taxon>
        <taxon>Tracheophyta</taxon>
        <taxon>Spermatophyta</taxon>
        <taxon>Magnoliopsida</taxon>
        <taxon>eudicotyledons</taxon>
        <taxon>Gunneridae</taxon>
        <taxon>Pentapetalae</taxon>
        <taxon>rosids</taxon>
        <taxon>fabids</taxon>
        <taxon>Cucurbitales</taxon>
        <taxon>Cucurbitaceae</taxon>
        <taxon>Momordiceae</taxon>
        <taxon>Momordica</taxon>
    </lineage>
</organism>
<dbReference type="OrthoDB" id="1737787at2759"/>
<feature type="compositionally biased region" description="Pro residues" evidence="4">
    <location>
        <begin position="40"/>
        <end position="49"/>
    </location>
</feature>
<gene>
    <name evidence="6" type="primary">LOC111010687</name>
</gene>
<feature type="compositionally biased region" description="Polar residues" evidence="4">
    <location>
        <begin position="27"/>
        <end position="39"/>
    </location>
</feature>
<dbReference type="PANTHER" id="PTHR33388">
    <property type="entry name" value="OS01G0212500 PROTEIN"/>
    <property type="match status" value="1"/>
</dbReference>
<dbReference type="Proteomes" id="UP000504603">
    <property type="component" value="Unplaced"/>
</dbReference>
<keyword evidence="2" id="KW-0805">Transcription regulation</keyword>
<dbReference type="AlphaFoldDB" id="A0A6J1CE76"/>